<accession>W4QAD2</accession>
<sequence length="242" mass="28438">MKRVIQSLVLIVGMFMLAGCFLPDDQRAENQIAYPDQLQSVQLAIDQFQSDSGVLPIYTFDEHTSLYNRYVVDFNQLVPRYLQQPPGTAFENGGVFRYALVNVEEEPEVKVIDLRPQSVIQQYHRRVNDYIRNHTYVPIMEVVDDGLFMLDYEELGFSEEPLVQSPYSEQFLPLLFTHDHEVIIDYRLDIYQMLLEYDHSFNEDEDLRPILYQHSPFVPARSVPYVLDENGEPIYEMSLRKK</sequence>
<dbReference type="EMBL" id="BAUU01000002">
    <property type="protein sequence ID" value="GAE29006.1"/>
    <property type="molecule type" value="Genomic_DNA"/>
</dbReference>
<evidence type="ECO:0000313" key="1">
    <source>
        <dbReference type="EMBL" id="GAE29006.1"/>
    </source>
</evidence>
<dbReference type="STRING" id="1236971.JCM9152_345"/>
<keyword evidence="2" id="KW-1185">Reference proteome</keyword>
<reference evidence="1" key="1">
    <citation type="journal article" date="2014" name="Genome Announc.">
        <title>Draft Genome Sequences of Three Alkaliphilic Bacillus Strains, Bacillus wakoensis JCM 9140T, Bacillus akibai JCM 9157T, and Bacillus hemicellulosilyticus JCM 9152T.</title>
        <authorList>
            <person name="Yuki M."/>
            <person name="Oshima K."/>
            <person name="Suda W."/>
            <person name="Oshida Y."/>
            <person name="Kitamura K."/>
            <person name="Iida T."/>
            <person name="Hattori M."/>
            <person name="Ohkuma M."/>
        </authorList>
    </citation>
    <scope>NUCLEOTIDE SEQUENCE [LARGE SCALE GENOMIC DNA]</scope>
    <source>
        <strain evidence="1">JCM 9152</strain>
    </source>
</reference>
<dbReference type="RefSeq" id="WP_035340141.1">
    <property type="nucleotide sequence ID" value="NZ_BAUU01000002.1"/>
</dbReference>
<gene>
    <name evidence="1" type="ORF">JCM9152_345</name>
</gene>
<proteinExistence type="predicted"/>
<organism evidence="1 2">
    <name type="scientific">Halalkalibacter hemicellulosilyticusJCM 9152</name>
    <dbReference type="NCBI Taxonomy" id="1236971"/>
    <lineage>
        <taxon>Bacteria</taxon>
        <taxon>Bacillati</taxon>
        <taxon>Bacillota</taxon>
        <taxon>Bacilli</taxon>
        <taxon>Bacillales</taxon>
        <taxon>Bacillaceae</taxon>
        <taxon>Halalkalibacter</taxon>
    </lineage>
</organism>
<dbReference type="PROSITE" id="PS51257">
    <property type="entry name" value="PROKAR_LIPOPROTEIN"/>
    <property type="match status" value="1"/>
</dbReference>
<name>W4QAD2_9BACI</name>
<comment type="caution">
    <text evidence="1">The sequence shown here is derived from an EMBL/GenBank/DDBJ whole genome shotgun (WGS) entry which is preliminary data.</text>
</comment>
<dbReference type="AlphaFoldDB" id="W4QAD2"/>
<evidence type="ECO:0000313" key="2">
    <source>
        <dbReference type="Proteomes" id="UP000018895"/>
    </source>
</evidence>
<dbReference type="OrthoDB" id="2449131at2"/>
<protein>
    <submittedName>
        <fullName evidence="1">ABC transporter periplasmic binding protein yphF</fullName>
    </submittedName>
</protein>
<dbReference type="Proteomes" id="UP000018895">
    <property type="component" value="Unassembled WGS sequence"/>
</dbReference>